<name>A0A8S5MYN5_9CAUD</name>
<protein>
    <submittedName>
        <fullName evidence="2">Uncharacterized protein</fullName>
    </submittedName>
</protein>
<feature type="compositionally biased region" description="Basic and acidic residues" evidence="1">
    <location>
        <begin position="66"/>
        <end position="89"/>
    </location>
</feature>
<evidence type="ECO:0000256" key="1">
    <source>
        <dbReference type="SAM" id="MobiDB-lite"/>
    </source>
</evidence>
<reference evidence="2" key="1">
    <citation type="journal article" date="2021" name="Proc. Natl. Acad. Sci. U.S.A.">
        <title>A Catalog of Tens of Thousands of Viruses from Human Metagenomes Reveals Hidden Associations with Chronic Diseases.</title>
        <authorList>
            <person name="Tisza M.J."/>
            <person name="Buck C.B."/>
        </authorList>
    </citation>
    <scope>NUCLEOTIDE SEQUENCE</scope>
    <source>
        <strain evidence="2">CtKXi8</strain>
    </source>
</reference>
<sequence length="116" mass="13560">MTYEQFWEQDCDLVKYYRKAAQIRQDLKNQEAWLQGAYFYEALADVSPILRAFAKKGSKARPYPKKPFDLNGRGDKTEQKKAEEKSDDKAKKYMEAFALAHNRKFQEQKGGGVNDR</sequence>
<organism evidence="2">
    <name type="scientific">Siphoviridae sp. ctKXi8</name>
    <dbReference type="NCBI Taxonomy" id="2826244"/>
    <lineage>
        <taxon>Viruses</taxon>
        <taxon>Duplodnaviria</taxon>
        <taxon>Heunggongvirae</taxon>
        <taxon>Uroviricota</taxon>
        <taxon>Caudoviricetes</taxon>
    </lineage>
</organism>
<dbReference type="EMBL" id="BK015018">
    <property type="protein sequence ID" value="DAD87308.1"/>
    <property type="molecule type" value="Genomic_DNA"/>
</dbReference>
<proteinExistence type="predicted"/>
<feature type="region of interest" description="Disordered" evidence="1">
    <location>
        <begin position="56"/>
        <end position="89"/>
    </location>
</feature>
<evidence type="ECO:0000313" key="2">
    <source>
        <dbReference type="EMBL" id="DAD87308.1"/>
    </source>
</evidence>
<accession>A0A8S5MYN5</accession>